<evidence type="ECO:0000256" key="1">
    <source>
        <dbReference type="SAM" id="Phobius"/>
    </source>
</evidence>
<dbReference type="Pfam" id="PF03929">
    <property type="entry name" value="PepSY_TM"/>
    <property type="match status" value="1"/>
</dbReference>
<keyword evidence="1" id="KW-0812">Transmembrane</keyword>
<evidence type="ECO:0000313" key="2">
    <source>
        <dbReference type="EMBL" id="UXH81031.1"/>
    </source>
</evidence>
<accession>A0ABY6B6Y7</accession>
<organism evidence="2 3">
    <name type="scientific">Roseateles amylovorans</name>
    <dbReference type="NCBI Taxonomy" id="2978473"/>
    <lineage>
        <taxon>Bacteria</taxon>
        <taxon>Pseudomonadati</taxon>
        <taxon>Pseudomonadota</taxon>
        <taxon>Betaproteobacteria</taxon>
        <taxon>Burkholderiales</taxon>
        <taxon>Sphaerotilaceae</taxon>
        <taxon>Roseateles</taxon>
    </lineage>
</organism>
<dbReference type="PANTHER" id="PTHR34219:SF1">
    <property type="entry name" value="PEPSY DOMAIN-CONTAINING PROTEIN"/>
    <property type="match status" value="1"/>
</dbReference>
<dbReference type="Proteomes" id="UP001064933">
    <property type="component" value="Chromosome"/>
</dbReference>
<dbReference type="EMBL" id="CP104562">
    <property type="protein sequence ID" value="UXH81031.1"/>
    <property type="molecule type" value="Genomic_DNA"/>
</dbReference>
<name>A0ABY6B6Y7_9BURK</name>
<reference evidence="2" key="1">
    <citation type="submission" date="2022-10" db="EMBL/GenBank/DDBJ databases">
        <title>Characterization and whole genome sequencing of a new Roseateles species, isolated from fresh water.</title>
        <authorList>
            <person name="Guliayeva D.Y."/>
            <person name="Akhremchuk A.E."/>
            <person name="Sikolenko M.A."/>
            <person name="Valentovich L.N."/>
            <person name="Sidarenka A.V."/>
        </authorList>
    </citation>
    <scope>NUCLEOTIDE SEQUENCE</scope>
    <source>
        <strain evidence="2">BIM B-1768</strain>
    </source>
</reference>
<feature type="transmembrane region" description="Helical" evidence="1">
    <location>
        <begin position="151"/>
        <end position="171"/>
    </location>
</feature>
<feature type="transmembrane region" description="Helical" evidence="1">
    <location>
        <begin position="411"/>
        <end position="438"/>
    </location>
</feature>
<keyword evidence="1" id="KW-1133">Transmembrane helix</keyword>
<proteinExistence type="predicted"/>
<keyword evidence="3" id="KW-1185">Reference proteome</keyword>
<keyword evidence="1" id="KW-0472">Membrane</keyword>
<feature type="transmembrane region" description="Helical" evidence="1">
    <location>
        <begin position="22"/>
        <end position="46"/>
    </location>
</feature>
<sequence>MPQPTGGTVRPDSSLYLRVWRWHFYAGLICLPVLALMAITGALYLYKDEIDDLVYAALLKVEPSKQPPLAASVLIERAAAAVPGTPVRFIGPKATGRSAQVGLRTAQGMVSVYLDPVDGRVLGQLRDDLKLMEIAKQLHSMTMAGPVANHGVEIVAGWAIVLVVSGVFLWWPRRRSGGVMSVRGRPTQRLWWRDLHAVIGSVAAVAILFLAVTGMPWSAFWGRQFGQLTNDWGVGLPGYLWGKPASTPPLTSVGDTPWTMSAAKLPASTASASASARRSPTFGIDAAVNRFAGLGIPAGASIGLPVGPTGVFTAMSMPDDVTRQRVVHLDRYSGEVLADVGYRDYGAVGKAVEWGISLHTGRQFGGLNQLVMLAGCLSIVLLAVSAVVMWWKRRPQGRLGAPPRRDGDRAAFGAVAVAAALGLLYPLLGASIVVVLVLDAAVPDHWRARFGL</sequence>
<feature type="transmembrane region" description="Helical" evidence="1">
    <location>
        <begin position="191"/>
        <end position="213"/>
    </location>
</feature>
<protein>
    <submittedName>
        <fullName evidence="2">PepSY domain-containing protein</fullName>
    </submittedName>
</protein>
<feature type="transmembrane region" description="Helical" evidence="1">
    <location>
        <begin position="370"/>
        <end position="391"/>
    </location>
</feature>
<dbReference type="InterPro" id="IPR005625">
    <property type="entry name" value="PepSY-ass_TM"/>
</dbReference>
<gene>
    <name evidence="2" type="ORF">N4261_25470</name>
</gene>
<evidence type="ECO:0000313" key="3">
    <source>
        <dbReference type="Proteomes" id="UP001064933"/>
    </source>
</evidence>
<dbReference type="PANTHER" id="PTHR34219">
    <property type="entry name" value="IRON-REGULATED INNER MEMBRANE PROTEIN-RELATED"/>
    <property type="match status" value="1"/>
</dbReference>